<reference evidence="1" key="2">
    <citation type="submission" date="2020-09" db="EMBL/GenBank/DDBJ databases">
        <authorList>
            <person name="Sun Q."/>
            <person name="Ohkuma M."/>
        </authorList>
    </citation>
    <scope>NUCLEOTIDE SEQUENCE</scope>
    <source>
        <strain evidence="1">JCM 5069</strain>
    </source>
</reference>
<evidence type="ECO:0000313" key="2">
    <source>
        <dbReference type="Proteomes" id="UP000603708"/>
    </source>
</evidence>
<proteinExistence type="predicted"/>
<sequence length="102" mass="10933">MDPRRVVARRAENLAEARPYVRGWAQAKRAAETLAEQLRSAGLETDFRGLKADVSVFGDGLVCLGTLRPDAVQLMARLVATGLTAEMAEPAGRTDHPDTSAA</sequence>
<keyword evidence="2" id="KW-1185">Reference proteome</keyword>
<gene>
    <name evidence="1" type="ORF">GCM10018793_00060</name>
</gene>
<organism evidence="1 2">
    <name type="scientific">Streptomyces sulfonofaciens</name>
    <dbReference type="NCBI Taxonomy" id="68272"/>
    <lineage>
        <taxon>Bacteria</taxon>
        <taxon>Bacillati</taxon>
        <taxon>Actinomycetota</taxon>
        <taxon>Actinomycetes</taxon>
        <taxon>Kitasatosporales</taxon>
        <taxon>Streptomycetaceae</taxon>
        <taxon>Streptomyces</taxon>
    </lineage>
</organism>
<dbReference type="AlphaFoldDB" id="A0A919FN20"/>
<dbReference type="Proteomes" id="UP000603708">
    <property type="component" value="Unassembled WGS sequence"/>
</dbReference>
<name>A0A919FN20_9ACTN</name>
<reference evidence="1" key="1">
    <citation type="journal article" date="2014" name="Int. J. Syst. Evol. Microbiol.">
        <title>Complete genome sequence of Corynebacterium casei LMG S-19264T (=DSM 44701T), isolated from a smear-ripened cheese.</title>
        <authorList>
            <consortium name="US DOE Joint Genome Institute (JGI-PGF)"/>
            <person name="Walter F."/>
            <person name="Albersmeier A."/>
            <person name="Kalinowski J."/>
            <person name="Ruckert C."/>
        </authorList>
    </citation>
    <scope>NUCLEOTIDE SEQUENCE</scope>
    <source>
        <strain evidence="1">JCM 5069</strain>
    </source>
</reference>
<accession>A0A919FN20</accession>
<comment type="caution">
    <text evidence="1">The sequence shown here is derived from an EMBL/GenBank/DDBJ whole genome shotgun (WGS) entry which is preliminary data.</text>
</comment>
<dbReference type="EMBL" id="BNCD01000001">
    <property type="protein sequence ID" value="GHH68763.1"/>
    <property type="molecule type" value="Genomic_DNA"/>
</dbReference>
<evidence type="ECO:0000313" key="1">
    <source>
        <dbReference type="EMBL" id="GHH68763.1"/>
    </source>
</evidence>
<protein>
    <submittedName>
        <fullName evidence="1">Uncharacterized protein</fullName>
    </submittedName>
</protein>